<dbReference type="EMBL" id="JACIIX010000006">
    <property type="protein sequence ID" value="MBB6210516.1"/>
    <property type="molecule type" value="Genomic_DNA"/>
</dbReference>
<dbReference type="Proteomes" id="UP000544872">
    <property type="component" value="Unassembled WGS sequence"/>
</dbReference>
<proteinExistence type="inferred from homology"/>
<dbReference type="Gene3D" id="1.20.1530.20">
    <property type="match status" value="1"/>
</dbReference>
<feature type="transmembrane region" description="Helical" evidence="8">
    <location>
        <begin position="288"/>
        <end position="310"/>
    </location>
</feature>
<dbReference type="GO" id="GO:0005886">
    <property type="term" value="C:plasma membrane"/>
    <property type="evidence" value="ECO:0007669"/>
    <property type="project" value="UniProtKB-SubCell"/>
</dbReference>
<dbReference type="Pfam" id="PF03547">
    <property type="entry name" value="Mem_trans"/>
    <property type="match status" value="2"/>
</dbReference>
<feature type="transmembrane region" description="Helical" evidence="8">
    <location>
        <begin position="230"/>
        <end position="251"/>
    </location>
</feature>
<organism evidence="9 10">
    <name type="scientific">Novispirillum itersonii</name>
    <name type="common">Aquaspirillum itersonii</name>
    <dbReference type="NCBI Taxonomy" id="189"/>
    <lineage>
        <taxon>Bacteria</taxon>
        <taxon>Pseudomonadati</taxon>
        <taxon>Pseudomonadota</taxon>
        <taxon>Alphaproteobacteria</taxon>
        <taxon>Rhodospirillales</taxon>
        <taxon>Novispirillaceae</taxon>
        <taxon>Novispirillum</taxon>
    </lineage>
</organism>
<evidence type="ECO:0000256" key="2">
    <source>
        <dbReference type="ARBA" id="ARBA00010145"/>
    </source>
</evidence>
<dbReference type="GO" id="GO:0055085">
    <property type="term" value="P:transmembrane transport"/>
    <property type="evidence" value="ECO:0007669"/>
    <property type="project" value="InterPro"/>
</dbReference>
<dbReference type="PANTHER" id="PTHR36838:SF1">
    <property type="entry name" value="SLR1864 PROTEIN"/>
    <property type="match status" value="1"/>
</dbReference>
<feature type="transmembrane region" description="Helical" evidence="8">
    <location>
        <begin position="36"/>
        <end position="54"/>
    </location>
</feature>
<protein>
    <recommendedName>
        <fullName evidence="11">Transporter</fullName>
    </recommendedName>
</protein>
<dbReference type="AlphaFoldDB" id="A0A7W9ZFG1"/>
<keyword evidence="4" id="KW-1003">Cell membrane</keyword>
<reference evidence="9 10" key="1">
    <citation type="submission" date="2020-08" db="EMBL/GenBank/DDBJ databases">
        <title>Genomic Encyclopedia of Type Strains, Phase IV (KMG-IV): sequencing the most valuable type-strain genomes for metagenomic binning, comparative biology and taxonomic classification.</title>
        <authorList>
            <person name="Goeker M."/>
        </authorList>
    </citation>
    <scope>NUCLEOTIDE SEQUENCE [LARGE SCALE GENOMIC DNA]</scope>
    <source>
        <strain evidence="9 10">DSM 11590</strain>
    </source>
</reference>
<accession>A0A7W9ZFG1</accession>
<feature type="transmembrane region" description="Helical" evidence="8">
    <location>
        <begin position="173"/>
        <end position="194"/>
    </location>
</feature>
<feature type="transmembrane region" description="Helical" evidence="8">
    <location>
        <begin position="128"/>
        <end position="152"/>
    </location>
</feature>
<feature type="transmembrane region" description="Helical" evidence="8">
    <location>
        <begin position="200"/>
        <end position="218"/>
    </location>
</feature>
<comment type="subcellular location">
    <subcellularLocation>
        <location evidence="1">Cell membrane</location>
        <topology evidence="1">Multi-pass membrane protein</topology>
    </subcellularLocation>
</comment>
<evidence type="ECO:0000313" key="9">
    <source>
        <dbReference type="EMBL" id="MBB6210516.1"/>
    </source>
</evidence>
<evidence type="ECO:0000256" key="5">
    <source>
        <dbReference type="ARBA" id="ARBA00022692"/>
    </source>
</evidence>
<feature type="transmembrane region" description="Helical" evidence="8">
    <location>
        <begin position="6"/>
        <end position="24"/>
    </location>
</feature>
<dbReference type="InterPro" id="IPR038770">
    <property type="entry name" value="Na+/solute_symporter_sf"/>
</dbReference>
<keyword evidence="3" id="KW-0813">Transport</keyword>
<keyword evidence="5 8" id="KW-0812">Transmembrane</keyword>
<keyword evidence="7 8" id="KW-0472">Membrane</keyword>
<dbReference type="PANTHER" id="PTHR36838">
    <property type="entry name" value="AUXIN EFFLUX CARRIER FAMILY PROTEIN"/>
    <property type="match status" value="1"/>
</dbReference>
<dbReference type="InterPro" id="IPR004776">
    <property type="entry name" value="Mem_transp_PIN-like"/>
</dbReference>
<evidence type="ECO:0000256" key="8">
    <source>
        <dbReference type="SAM" id="Phobius"/>
    </source>
</evidence>
<feature type="transmembrane region" description="Helical" evidence="8">
    <location>
        <begin position="257"/>
        <end position="276"/>
    </location>
</feature>
<evidence type="ECO:0000256" key="3">
    <source>
        <dbReference type="ARBA" id="ARBA00022448"/>
    </source>
</evidence>
<evidence type="ECO:0008006" key="11">
    <source>
        <dbReference type="Google" id="ProtNLM"/>
    </source>
</evidence>
<feature type="transmembrane region" description="Helical" evidence="8">
    <location>
        <begin position="98"/>
        <end position="116"/>
    </location>
</feature>
<evidence type="ECO:0000256" key="4">
    <source>
        <dbReference type="ARBA" id="ARBA00022475"/>
    </source>
</evidence>
<evidence type="ECO:0000256" key="6">
    <source>
        <dbReference type="ARBA" id="ARBA00022989"/>
    </source>
</evidence>
<evidence type="ECO:0000256" key="1">
    <source>
        <dbReference type="ARBA" id="ARBA00004651"/>
    </source>
</evidence>
<keyword evidence="6 8" id="KW-1133">Transmembrane helix</keyword>
<comment type="caution">
    <text evidence="9">The sequence shown here is derived from an EMBL/GenBank/DDBJ whole genome shotgun (WGS) entry which is preliminary data.</text>
</comment>
<comment type="similarity">
    <text evidence="2">Belongs to the auxin efflux carrier (TC 2.A.69) family.</text>
</comment>
<evidence type="ECO:0000313" key="10">
    <source>
        <dbReference type="Proteomes" id="UP000544872"/>
    </source>
</evidence>
<evidence type="ECO:0000256" key="7">
    <source>
        <dbReference type="ARBA" id="ARBA00023136"/>
    </source>
</evidence>
<keyword evidence="10" id="KW-1185">Reference proteome</keyword>
<name>A0A7W9ZFG1_NOVIT</name>
<sequence length="311" mass="32756">MMYQTMAAAGGPVFLLVLLGYVLAWRNIMDLSAQRALNRLAMWVLMPGSLMYLLSHERLAEIFDPALWGAFYGAIAIVAVVAVAVLRLAFRCSLPETAVLMMASTFSNLVLLGFPIVEGAYGRPGLTILLIVVSIHAAVLVTLTVLMAEWGLSGGGGWKALRKTLSGVVRNPVLIGIAAGVALSLTGLRLPAVLDQALERMQGAVTPLSLLLVGSGLYGVKLRGDLRVSLFLAGAKTLLLPLLVFLLGRFVFGLPPFTVTVCTVIACMPTGANTTLMAGTYRLGENRVASSILIGTAISLLVAPVLIAVLA</sequence>
<gene>
    <name evidence="9" type="ORF">FHS48_001932</name>
</gene>
<feature type="transmembrane region" description="Helical" evidence="8">
    <location>
        <begin position="66"/>
        <end position="86"/>
    </location>
</feature>